<feature type="transmembrane region" description="Helical" evidence="2">
    <location>
        <begin position="180"/>
        <end position="198"/>
    </location>
</feature>
<dbReference type="Proteomes" id="UP000294558">
    <property type="component" value="Unassembled WGS sequence"/>
</dbReference>
<evidence type="ECO:0000313" key="5">
    <source>
        <dbReference type="Proteomes" id="UP000294558"/>
    </source>
</evidence>
<evidence type="ECO:0000256" key="2">
    <source>
        <dbReference type="SAM" id="Phobius"/>
    </source>
</evidence>
<feature type="transmembrane region" description="Helical" evidence="2">
    <location>
        <begin position="124"/>
        <end position="144"/>
    </location>
</feature>
<keyword evidence="2" id="KW-1133">Transmembrane helix</keyword>
<dbReference type="OrthoDB" id="5192439at2"/>
<reference evidence="4 5" key="1">
    <citation type="submission" date="2019-03" db="EMBL/GenBank/DDBJ databases">
        <title>Sequencing the genomes of 1000 actinobacteria strains.</title>
        <authorList>
            <person name="Klenk H.-P."/>
        </authorList>
    </citation>
    <scope>NUCLEOTIDE SEQUENCE [LARGE SCALE GENOMIC DNA]</scope>
    <source>
        <strain evidence="4 5">DSM 18936</strain>
    </source>
</reference>
<feature type="domain" description="EamA" evidence="3">
    <location>
        <begin position="150"/>
        <end position="275"/>
    </location>
</feature>
<dbReference type="Pfam" id="PF00892">
    <property type="entry name" value="EamA"/>
    <property type="match status" value="2"/>
</dbReference>
<feature type="transmembrane region" description="Helical" evidence="2">
    <location>
        <begin position="34"/>
        <end position="55"/>
    </location>
</feature>
<evidence type="ECO:0000256" key="1">
    <source>
        <dbReference type="ARBA" id="ARBA00007362"/>
    </source>
</evidence>
<name>A0A4R7I2V5_9ACTN</name>
<dbReference type="PANTHER" id="PTHR22911">
    <property type="entry name" value="ACYL-MALONYL CONDENSING ENZYME-RELATED"/>
    <property type="match status" value="1"/>
</dbReference>
<feature type="transmembrane region" description="Helical" evidence="2">
    <location>
        <begin position="9"/>
        <end position="28"/>
    </location>
</feature>
<feature type="transmembrane region" description="Helical" evidence="2">
    <location>
        <begin position="67"/>
        <end position="87"/>
    </location>
</feature>
<dbReference type="Gene3D" id="1.10.3730.20">
    <property type="match status" value="1"/>
</dbReference>
<dbReference type="PANTHER" id="PTHR22911:SF135">
    <property type="entry name" value="BLR4310 PROTEIN"/>
    <property type="match status" value="1"/>
</dbReference>
<keyword evidence="2" id="KW-0812">Transmembrane</keyword>
<dbReference type="EMBL" id="SOAU01000001">
    <property type="protein sequence ID" value="TDT17514.1"/>
    <property type="molecule type" value="Genomic_DNA"/>
</dbReference>
<keyword evidence="2" id="KW-0472">Membrane</keyword>
<feature type="transmembrane region" description="Helical" evidence="2">
    <location>
        <begin position="204"/>
        <end position="223"/>
    </location>
</feature>
<evidence type="ECO:0000259" key="3">
    <source>
        <dbReference type="Pfam" id="PF00892"/>
    </source>
</evidence>
<comment type="caution">
    <text evidence="4">The sequence shown here is derived from an EMBL/GenBank/DDBJ whole genome shotgun (WGS) entry which is preliminary data.</text>
</comment>
<feature type="transmembrane region" description="Helical" evidence="2">
    <location>
        <begin position="260"/>
        <end position="278"/>
    </location>
</feature>
<dbReference type="AlphaFoldDB" id="A0A4R7I2V5"/>
<accession>A0A4R7I2V5</accession>
<comment type="similarity">
    <text evidence="1">Belongs to the EamA transporter family.</text>
</comment>
<keyword evidence="5" id="KW-1185">Reference proteome</keyword>
<organism evidence="4 5">
    <name type="scientific">Ilumatobacter fluminis</name>
    <dbReference type="NCBI Taxonomy" id="467091"/>
    <lineage>
        <taxon>Bacteria</taxon>
        <taxon>Bacillati</taxon>
        <taxon>Actinomycetota</taxon>
        <taxon>Acidimicrobiia</taxon>
        <taxon>Acidimicrobiales</taxon>
        <taxon>Ilumatobacteraceae</taxon>
        <taxon>Ilumatobacter</taxon>
    </lineage>
</organism>
<dbReference type="InterPro" id="IPR000620">
    <property type="entry name" value="EamA_dom"/>
</dbReference>
<evidence type="ECO:0000313" key="4">
    <source>
        <dbReference type="EMBL" id="TDT17514.1"/>
    </source>
</evidence>
<feature type="transmembrane region" description="Helical" evidence="2">
    <location>
        <begin position="235"/>
        <end position="254"/>
    </location>
</feature>
<sequence>MIDDRQRGWALAAFGMLMVSTDSLFIRAADFDAWTIAVVFGIASTVSLGTVAAVTTPEPLWRAARGAPGPLLLVAVLASTSQLAFTGAVNNTAVSNVVVIVAATPVLAAIFARIALGERTERQVIVAIVLVIAGIGLVVSGSLGEPTIDGDLLAVLAIVLFSMSVIVWRRHPELNRPLALAASSAAMAVIALPLASLGDAPWRVFVAAGAMGLVFNPIGRMSYSTAPKYAPAAEVALFAPVETVAATAWAWIFFSEAPSIRTVIGGLIVIGAVLFGTVGNRRTRARPA</sequence>
<feature type="transmembrane region" description="Helical" evidence="2">
    <location>
        <begin position="150"/>
        <end position="168"/>
    </location>
</feature>
<dbReference type="GO" id="GO:0016020">
    <property type="term" value="C:membrane"/>
    <property type="evidence" value="ECO:0007669"/>
    <property type="project" value="InterPro"/>
</dbReference>
<feature type="domain" description="EamA" evidence="3">
    <location>
        <begin position="8"/>
        <end position="139"/>
    </location>
</feature>
<gene>
    <name evidence="4" type="ORF">BDK89_3124</name>
</gene>
<proteinExistence type="inferred from homology"/>
<protein>
    <submittedName>
        <fullName evidence="4">Drug/metabolite transporter (DMT)-like permease</fullName>
    </submittedName>
</protein>
<dbReference type="InterPro" id="IPR037185">
    <property type="entry name" value="EmrE-like"/>
</dbReference>
<feature type="transmembrane region" description="Helical" evidence="2">
    <location>
        <begin position="93"/>
        <end position="112"/>
    </location>
</feature>
<dbReference type="RefSeq" id="WP_133869800.1">
    <property type="nucleotide sequence ID" value="NZ_SOAU01000001.1"/>
</dbReference>
<dbReference type="SUPFAM" id="SSF103481">
    <property type="entry name" value="Multidrug resistance efflux transporter EmrE"/>
    <property type="match status" value="2"/>
</dbReference>